<accession>A0A5A8CBU1</accession>
<dbReference type="OMA" id="CDHLVAP"/>
<dbReference type="Proteomes" id="UP000323011">
    <property type="component" value="Unassembled WGS sequence"/>
</dbReference>
<proteinExistence type="inferred from homology"/>
<dbReference type="PANTHER" id="PTHR45570:SF1">
    <property type="entry name" value="CARBOXYLIC ESTER HYDROLASE"/>
    <property type="match status" value="1"/>
</dbReference>
<dbReference type="Proteomes" id="UP000325113">
    <property type="component" value="Unassembled WGS sequence"/>
</dbReference>
<organism evidence="6 8">
    <name type="scientific">Cafeteria roenbergensis</name>
    <name type="common">Marine flagellate</name>
    <dbReference type="NCBI Taxonomy" id="33653"/>
    <lineage>
        <taxon>Eukaryota</taxon>
        <taxon>Sar</taxon>
        <taxon>Stramenopiles</taxon>
        <taxon>Bigyra</taxon>
        <taxon>Opalozoa</taxon>
        <taxon>Bicosoecida</taxon>
        <taxon>Cafeteriaceae</taxon>
        <taxon>Cafeteria</taxon>
    </lineage>
</organism>
<evidence type="ECO:0000313" key="9">
    <source>
        <dbReference type="Proteomes" id="UP000324907"/>
    </source>
</evidence>
<evidence type="ECO:0000259" key="4">
    <source>
        <dbReference type="Pfam" id="PF00135"/>
    </source>
</evidence>
<keyword evidence="8" id="KW-1185">Reference proteome</keyword>
<evidence type="ECO:0000313" key="10">
    <source>
        <dbReference type="Proteomes" id="UP000325113"/>
    </source>
</evidence>
<evidence type="ECO:0000256" key="3">
    <source>
        <dbReference type="RuleBase" id="RU361235"/>
    </source>
</evidence>
<comment type="similarity">
    <text evidence="1 3">Belongs to the type-B carboxylesterase/lipase family.</text>
</comment>
<dbReference type="PROSITE" id="PS00941">
    <property type="entry name" value="CARBOXYLESTERASE_B_2"/>
    <property type="match status" value="1"/>
</dbReference>
<name>A0A5A8CBU1_CAFRO</name>
<evidence type="ECO:0000313" key="5">
    <source>
        <dbReference type="EMBL" id="KAA0146379.1"/>
    </source>
</evidence>
<dbReference type="EMBL" id="VLTM01000189">
    <property type="protein sequence ID" value="KAA0146379.1"/>
    <property type="molecule type" value="Genomic_DNA"/>
</dbReference>
<gene>
    <name evidence="7" type="ORF">FNF28_06989</name>
    <name evidence="6" type="ORF">FNF29_05121</name>
    <name evidence="5" type="ORF">FNF31_07797</name>
</gene>
<dbReference type="SUPFAM" id="SSF53474">
    <property type="entry name" value="alpha/beta-Hydrolases"/>
    <property type="match status" value="1"/>
</dbReference>
<evidence type="ECO:0000313" key="7">
    <source>
        <dbReference type="EMBL" id="KAA0152882.1"/>
    </source>
</evidence>
<feature type="chain" id="PRO_5034156653" description="Carboxylic ester hydrolase" evidence="3">
    <location>
        <begin position="17"/>
        <end position="539"/>
    </location>
</feature>
<comment type="caution">
    <text evidence="6">The sequence shown here is derived from an EMBL/GenBank/DDBJ whole genome shotgun (WGS) entry which is preliminary data.</text>
</comment>
<feature type="signal peptide" evidence="3">
    <location>
        <begin position="1"/>
        <end position="16"/>
    </location>
</feature>
<dbReference type="InterPro" id="IPR029058">
    <property type="entry name" value="AB_hydrolase_fold"/>
</dbReference>
<keyword evidence="3" id="KW-0732">Signal</keyword>
<dbReference type="GO" id="GO:0016787">
    <property type="term" value="F:hydrolase activity"/>
    <property type="evidence" value="ECO:0007669"/>
    <property type="project" value="UniProtKB-KW"/>
</dbReference>
<dbReference type="PROSITE" id="PS00122">
    <property type="entry name" value="CARBOXYLESTERASE_B_1"/>
    <property type="match status" value="1"/>
</dbReference>
<feature type="domain" description="Carboxylesterase type B" evidence="4">
    <location>
        <begin position="18"/>
        <end position="530"/>
    </location>
</feature>
<dbReference type="Gene3D" id="3.40.50.1820">
    <property type="entry name" value="alpha/beta hydrolase"/>
    <property type="match status" value="1"/>
</dbReference>
<protein>
    <recommendedName>
        <fullName evidence="3">Carboxylic ester hydrolase</fullName>
        <ecNumber evidence="3">3.1.1.-</ecNumber>
    </recommendedName>
</protein>
<evidence type="ECO:0000313" key="8">
    <source>
        <dbReference type="Proteomes" id="UP000323011"/>
    </source>
</evidence>
<dbReference type="Proteomes" id="UP000324907">
    <property type="component" value="Unassembled WGS sequence"/>
</dbReference>
<sequence>MLAFAAILALAASAAASSVVVSTPLGPVEGTRTGNVDVFRGIPYAQPPVGALRWRATEPVKAWGPNPLVANTDAPGCPQKCELPPHTCPPTVSEDCLFLNVFAPAGATNAPVMVWIHGGNFKQGYPGGLLYNGSSLADTQGVIVVSIAYRLGVLGWLYTGGGSIEGMYGALDQQEAMRWVRSNIASFGGDPSSITLVGQSAGAMSVATHMTLPSSDGLFERGILESDPFTSPFRTPDEYIKVSAALGKQAGCAQTSGAALDACLRNLTADALVDAQVEVEKDVAVNLPHVLEAFLPWTPVVDPSANGSIPALELQPRVAFSTGQAQQKPMIVGTVANEAVLFIYEAFEKPLAELEYAAYLAVVFGLGDALEVSARYPLPESDKADGRAWLAHIGTKALFKCPTRNASMGFSRTSPTWVYHFDHVMSFSKEVWGPDFKICWDEVCHAEELAFVFHPDASRLNLTFTQDELVLSADMESYWGSFIRTGNPNAKGSTATVWPEFNSNTQQTMLLQTPKSAVQSHNLTSECDWWDSKIGYDFP</sequence>
<dbReference type="Pfam" id="PF00135">
    <property type="entry name" value="COesterase"/>
    <property type="match status" value="1"/>
</dbReference>
<dbReference type="EMBL" id="VLTL01000203">
    <property type="protein sequence ID" value="KAA0152882.1"/>
    <property type="molecule type" value="Genomic_DNA"/>
</dbReference>
<dbReference type="PANTHER" id="PTHR45570">
    <property type="entry name" value="CARBOXYLIC ESTER HYDROLASE"/>
    <property type="match status" value="1"/>
</dbReference>
<evidence type="ECO:0000313" key="6">
    <source>
        <dbReference type="EMBL" id="KAA0150546.1"/>
    </source>
</evidence>
<dbReference type="AlphaFoldDB" id="A0A5A8CBU1"/>
<dbReference type="EC" id="3.1.1.-" evidence="3"/>
<reference evidence="8 9" key="1">
    <citation type="submission" date="2019-07" db="EMBL/GenBank/DDBJ databases">
        <title>Genomes of Cafeteria roenbergensis.</title>
        <authorList>
            <person name="Fischer M.G."/>
            <person name="Hackl T."/>
            <person name="Roman M."/>
        </authorList>
    </citation>
    <scope>NUCLEOTIDE SEQUENCE [LARGE SCALE GENOMIC DNA]</scope>
    <source>
        <strain evidence="6 8">BVI</strain>
        <strain evidence="5 10">Cflag</strain>
        <strain evidence="7 9">RCC970-E3</strain>
    </source>
</reference>
<dbReference type="InterPro" id="IPR002018">
    <property type="entry name" value="CarbesteraseB"/>
</dbReference>
<keyword evidence="2 3" id="KW-0378">Hydrolase</keyword>
<dbReference type="EMBL" id="VLTN01000033">
    <property type="protein sequence ID" value="KAA0150546.1"/>
    <property type="molecule type" value="Genomic_DNA"/>
</dbReference>
<dbReference type="InterPro" id="IPR019826">
    <property type="entry name" value="Carboxylesterase_B_AS"/>
</dbReference>
<evidence type="ECO:0000256" key="1">
    <source>
        <dbReference type="ARBA" id="ARBA00005964"/>
    </source>
</evidence>
<dbReference type="InterPro" id="IPR019819">
    <property type="entry name" value="Carboxylesterase_B_CS"/>
</dbReference>
<evidence type="ECO:0000256" key="2">
    <source>
        <dbReference type="ARBA" id="ARBA00022801"/>
    </source>
</evidence>